<comment type="caution">
    <text evidence="1">The sequence shown here is derived from an EMBL/GenBank/DDBJ whole genome shotgun (WGS) entry which is preliminary data.</text>
</comment>
<keyword evidence="2" id="KW-1185">Reference proteome</keyword>
<protein>
    <submittedName>
        <fullName evidence="1">Uncharacterized protein</fullName>
    </submittedName>
</protein>
<evidence type="ECO:0000313" key="2">
    <source>
        <dbReference type="Proteomes" id="UP000796880"/>
    </source>
</evidence>
<dbReference type="Proteomes" id="UP000796880">
    <property type="component" value="Unassembled WGS sequence"/>
</dbReference>
<gene>
    <name evidence="1" type="ORF">FNV43_RR02351</name>
</gene>
<dbReference type="EMBL" id="VOIH02000001">
    <property type="protein sequence ID" value="KAF3457693.1"/>
    <property type="molecule type" value="Genomic_DNA"/>
</dbReference>
<organism evidence="1 2">
    <name type="scientific">Rhamnella rubrinervis</name>
    <dbReference type="NCBI Taxonomy" id="2594499"/>
    <lineage>
        <taxon>Eukaryota</taxon>
        <taxon>Viridiplantae</taxon>
        <taxon>Streptophyta</taxon>
        <taxon>Embryophyta</taxon>
        <taxon>Tracheophyta</taxon>
        <taxon>Spermatophyta</taxon>
        <taxon>Magnoliopsida</taxon>
        <taxon>eudicotyledons</taxon>
        <taxon>Gunneridae</taxon>
        <taxon>Pentapetalae</taxon>
        <taxon>rosids</taxon>
        <taxon>fabids</taxon>
        <taxon>Rosales</taxon>
        <taxon>Rhamnaceae</taxon>
        <taxon>rhamnoid group</taxon>
        <taxon>Rhamneae</taxon>
        <taxon>Rhamnella</taxon>
    </lineage>
</organism>
<dbReference type="AlphaFoldDB" id="A0A8K0HTI8"/>
<evidence type="ECO:0000313" key="1">
    <source>
        <dbReference type="EMBL" id="KAF3457693.1"/>
    </source>
</evidence>
<name>A0A8K0HTI8_9ROSA</name>
<accession>A0A8K0HTI8</accession>
<sequence>MARFLKLLVPAAFFLILIYVFAVDAFDTVDKHAIIGVLRHHTRSHVYSFATSAVQSVCVFHQALMAIRRNALATTIGKLRKGVLSALNYCLRK</sequence>
<dbReference type="OrthoDB" id="1915803at2759"/>
<reference evidence="1" key="1">
    <citation type="submission" date="2020-03" db="EMBL/GenBank/DDBJ databases">
        <title>A high-quality chromosome-level genome assembly of a woody plant with both climbing and erect habits, Rhamnella rubrinervis.</title>
        <authorList>
            <person name="Lu Z."/>
            <person name="Yang Y."/>
            <person name="Zhu X."/>
            <person name="Sun Y."/>
        </authorList>
    </citation>
    <scope>NUCLEOTIDE SEQUENCE</scope>
    <source>
        <strain evidence="1">BYM</strain>
        <tissue evidence="1">Leaf</tissue>
    </source>
</reference>
<proteinExistence type="predicted"/>